<dbReference type="GO" id="GO:0003950">
    <property type="term" value="F:NAD+ poly-ADP-ribosyltransferase activity"/>
    <property type="evidence" value="ECO:0007669"/>
    <property type="project" value="InterPro"/>
</dbReference>
<keyword evidence="4" id="KW-1185">Reference proteome</keyword>
<dbReference type="AlphaFoldDB" id="A0AAD7J066"/>
<dbReference type="Proteomes" id="UP001215598">
    <property type="component" value="Unassembled WGS sequence"/>
</dbReference>
<comment type="caution">
    <text evidence="3">The sequence shown here is derived from an EMBL/GenBank/DDBJ whole genome shotgun (WGS) entry which is preliminary data.</text>
</comment>
<feature type="region of interest" description="Disordered" evidence="1">
    <location>
        <begin position="29"/>
        <end position="62"/>
    </location>
</feature>
<gene>
    <name evidence="3" type="ORF">B0H16DRAFT_1459177</name>
</gene>
<feature type="domain" description="PARP catalytic" evidence="2">
    <location>
        <begin position="208"/>
        <end position="300"/>
    </location>
</feature>
<evidence type="ECO:0000313" key="4">
    <source>
        <dbReference type="Proteomes" id="UP001215598"/>
    </source>
</evidence>
<dbReference type="Gene3D" id="3.90.228.10">
    <property type="match status" value="1"/>
</dbReference>
<evidence type="ECO:0000259" key="2">
    <source>
        <dbReference type="Pfam" id="PF00644"/>
    </source>
</evidence>
<feature type="region of interest" description="Disordered" evidence="1">
    <location>
        <begin position="126"/>
        <end position="151"/>
    </location>
</feature>
<evidence type="ECO:0000313" key="3">
    <source>
        <dbReference type="EMBL" id="KAJ7754087.1"/>
    </source>
</evidence>
<name>A0AAD7J066_9AGAR</name>
<proteinExistence type="predicted"/>
<feature type="region of interest" description="Disordered" evidence="1">
    <location>
        <begin position="450"/>
        <end position="476"/>
    </location>
</feature>
<dbReference type="InterPro" id="IPR012317">
    <property type="entry name" value="Poly(ADP-ribose)pol_cat_dom"/>
</dbReference>
<dbReference type="Pfam" id="PF00644">
    <property type="entry name" value="PARP"/>
    <property type="match status" value="1"/>
</dbReference>
<dbReference type="SUPFAM" id="SSF56399">
    <property type="entry name" value="ADP-ribosylation"/>
    <property type="match status" value="1"/>
</dbReference>
<dbReference type="EMBL" id="JARKIB010000053">
    <property type="protein sequence ID" value="KAJ7754087.1"/>
    <property type="molecule type" value="Genomic_DNA"/>
</dbReference>
<feature type="compositionally biased region" description="Basic residues" evidence="1">
    <location>
        <begin position="467"/>
        <end position="476"/>
    </location>
</feature>
<reference evidence="3" key="1">
    <citation type="submission" date="2023-03" db="EMBL/GenBank/DDBJ databases">
        <title>Massive genome expansion in bonnet fungi (Mycena s.s.) driven by repeated elements and novel gene families across ecological guilds.</title>
        <authorList>
            <consortium name="Lawrence Berkeley National Laboratory"/>
            <person name="Harder C.B."/>
            <person name="Miyauchi S."/>
            <person name="Viragh M."/>
            <person name="Kuo A."/>
            <person name="Thoen E."/>
            <person name="Andreopoulos B."/>
            <person name="Lu D."/>
            <person name="Skrede I."/>
            <person name="Drula E."/>
            <person name="Henrissat B."/>
            <person name="Morin E."/>
            <person name="Kohler A."/>
            <person name="Barry K."/>
            <person name="LaButti K."/>
            <person name="Morin E."/>
            <person name="Salamov A."/>
            <person name="Lipzen A."/>
            <person name="Mereny Z."/>
            <person name="Hegedus B."/>
            <person name="Baldrian P."/>
            <person name="Stursova M."/>
            <person name="Weitz H."/>
            <person name="Taylor A."/>
            <person name="Grigoriev I.V."/>
            <person name="Nagy L.G."/>
            <person name="Martin F."/>
            <person name="Kauserud H."/>
        </authorList>
    </citation>
    <scope>NUCLEOTIDE SEQUENCE</scope>
    <source>
        <strain evidence="3">CBHHK182m</strain>
    </source>
</reference>
<protein>
    <recommendedName>
        <fullName evidence="2">PARP catalytic domain-containing protein</fullName>
    </recommendedName>
</protein>
<organism evidence="3 4">
    <name type="scientific">Mycena metata</name>
    <dbReference type="NCBI Taxonomy" id="1033252"/>
    <lineage>
        <taxon>Eukaryota</taxon>
        <taxon>Fungi</taxon>
        <taxon>Dikarya</taxon>
        <taxon>Basidiomycota</taxon>
        <taxon>Agaricomycotina</taxon>
        <taxon>Agaricomycetes</taxon>
        <taxon>Agaricomycetidae</taxon>
        <taxon>Agaricales</taxon>
        <taxon>Marasmiineae</taxon>
        <taxon>Mycenaceae</taxon>
        <taxon>Mycena</taxon>
    </lineage>
</organism>
<evidence type="ECO:0000256" key="1">
    <source>
        <dbReference type="SAM" id="MobiDB-lite"/>
    </source>
</evidence>
<accession>A0AAD7J066</accession>
<sequence>MASVIWIDSDGEDDGIQFIENTTPTLAFQKRRNASAGPSSISGRTIKRQRPPSPDSDILEAPLHRTVKVAKLAPTEDKDRELALALQKEWDEDPFLAAFEQEYAAEARGHDRPAPTIESRLAALESAAPKAPENDQATIAGTPKKRRRVAKKKVPEDGIVFKVTIDTEGKTIDGEEDPDNAARLEAVKRDFEPALAAGLKIKTGIPMVCDVKLETRFEAAKKILNSHGIDSTERNLFHGTAETNIQPILENGFLIPGVSKGAKRARGSSCGVGVYLAESPVTSLGYTLGASRMFMCRVSQARPRPLGENGHESWTMAGGGVYVLKYVELVVPRYVVEFEGNAALQNFPFAPLGAIGMGGLDFRAFGAPGAALAAPPAAGLFGAAPPGLFGTAPAVAGLFGRMPALFAPPPPGLFGGAAPAPPAPFGAGFFGAPPAFAALPVARLRLQQSKSARLSKGRPLENQAKAMRLRLKSREE</sequence>